<dbReference type="GO" id="GO:0030245">
    <property type="term" value="P:cellulose catabolic process"/>
    <property type="evidence" value="ECO:0007669"/>
    <property type="project" value="UniProtKB-KW"/>
</dbReference>
<dbReference type="Proteomes" id="UP001176521">
    <property type="component" value="Unassembled WGS sequence"/>
</dbReference>
<organism evidence="12 13">
    <name type="scientific">Tilletia horrida</name>
    <dbReference type="NCBI Taxonomy" id="155126"/>
    <lineage>
        <taxon>Eukaryota</taxon>
        <taxon>Fungi</taxon>
        <taxon>Dikarya</taxon>
        <taxon>Basidiomycota</taxon>
        <taxon>Ustilaginomycotina</taxon>
        <taxon>Exobasidiomycetes</taxon>
        <taxon>Tilletiales</taxon>
        <taxon>Tilletiaceae</taxon>
        <taxon>Tilletia</taxon>
    </lineage>
</organism>
<evidence type="ECO:0000313" key="12">
    <source>
        <dbReference type="EMBL" id="KAK0521711.1"/>
    </source>
</evidence>
<evidence type="ECO:0000259" key="11">
    <source>
        <dbReference type="Pfam" id="PF00759"/>
    </source>
</evidence>
<evidence type="ECO:0000256" key="3">
    <source>
        <dbReference type="ARBA" id="ARBA00012601"/>
    </source>
</evidence>
<evidence type="ECO:0000256" key="1">
    <source>
        <dbReference type="ARBA" id="ARBA00000966"/>
    </source>
</evidence>
<evidence type="ECO:0000256" key="5">
    <source>
        <dbReference type="ARBA" id="ARBA00023001"/>
    </source>
</evidence>
<evidence type="ECO:0000256" key="8">
    <source>
        <dbReference type="ARBA" id="ARBA00023326"/>
    </source>
</evidence>
<keyword evidence="4" id="KW-0378">Hydrolase</keyword>
<proteinExistence type="inferred from homology"/>
<gene>
    <name evidence="12" type="ORF">OC842_006693</name>
</gene>
<accession>A0AAN6G5N1</accession>
<keyword evidence="9" id="KW-0812">Transmembrane</keyword>
<evidence type="ECO:0000313" key="13">
    <source>
        <dbReference type="Proteomes" id="UP001176521"/>
    </source>
</evidence>
<dbReference type="Pfam" id="PF00759">
    <property type="entry name" value="Glyco_hydro_9"/>
    <property type="match status" value="1"/>
</dbReference>
<keyword evidence="8" id="KW-0624">Polysaccharide degradation</keyword>
<evidence type="ECO:0000256" key="2">
    <source>
        <dbReference type="ARBA" id="ARBA00007072"/>
    </source>
</evidence>
<keyword evidence="10" id="KW-0732">Signal</keyword>
<reference evidence="12" key="1">
    <citation type="journal article" date="2023" name="PhytoFront">
        <title>Draft Genome Resources of Seven Strains of Tilletia horrida, Causal Agent of Kernel Smut of Rice.</title>
        <authorList>
            <person name="Khanal S."/>
            <person name="Antony Babu S."/>
            <person name="Zhou X.G."/>
        </authorList>
    </citation>
    <scope>NUCLEOTIDE SEQUENCE</scope>
    <source>
        <strain evidence="12">TX3</strain>
    </source>
</reference>
<name>A0AAN6G5N1_9BASI</name>
<dbReference type="PANTHER" id="PTHR22298">
    <property type="entry name" value="ENDO-1,4-BETA-GLUCANASE"/>
    <property type="match status" value="1"/>
</dbReference>
<dbReference type="InterPro" id="IPR008928">
    <property type="entry name" value="6-hairpin_glycosidase_sf"/>
</dbReference>
<keyword evidence="6" id="KW-0119">Carbohydrate metabolism</keyword>
<keyword evidence="9" id="KW-0472">Membrane</keyword>
<evidence type="ECO:0000256" key="6">
    <source>
        <dbReference type="ARBA" id="ARBA00023277"/>
    </source>
</evidence>
<evidence type="ECO:0000256" key="10">
    <source>
        <dbReference type="SAM" id="SignalP"/>
    </source>
</evidence>
<feature type="chain" id="PRO_5043054439" description="cellulase" evidence="10">
    <location>
        <begin position="32"/>
        <end position="591"/>
    </location>
</feature>
<dbReference type="AlphaFoldDB" id="A0AAN6G5N1"/>
<dbReference type="EMBL" id="JAPDMQ010000646">
    <property type="protein sequence ID" value="KAK0521711.1"/>
    <property type="molecule type" value="Genomic_DNA"/>
</dbReference>
<dbReference type="Gene3D" id="1.50.10.10">
    <property type="match status" value="1"/>
</dbReference>
<protein>
    <recommendedName>
        <fullName evidence="3">cellulase</fullName>
        <ecNumber evidence="3">3.2.1.4</ecNumber>
    </recommendedName>
</protein>
<dbReference type="InterPro" id="IPR001701">
    <property type="entry name" value="Glyco_hydro_9"/>
</dbReference>
<evidence type="ECO:0000256" key="7">
    <source>
        <dbReference type="ARBA" id="ARBA00023295"/>
    </source>
</evidence>
<keyword evidence="5" id="KW-0136">Cellulose degradation</keyword>
<evidence type="ECO:0000256" key="4">
    <source>
        <dbReference type="ARBA" id="ARBA00022801"/>
    </source>
</evidence>
<dbReference type="InterPro" id="IPR012341">
    <property type="entry name" value="6hp_glycosidase-like_sf"/>
</dbReference>
<evidence type="ECO:0000256" key="9">
    <source>
        <dbReference type="SAM" id="Phobius"/>
    </source>
</evidence>
<comment type="similarity">
    <text evidence="2">Belongs to the glycosyl hydrolase 9 (cellulase E) family.</text>
</comment>
<feature type="domain" description="Glycoside hydrolase family 9" evidence="11">
    <location>
        <begin position="57"/>
        <end position="514"/>
    </location>
</feature>
<keyword evidence="9" id="KW-1133">Transmembrane helix</keyword>
<feature type="signal peptide" evidence="10">
    <location>
        <begin position="1"/>
        <end position="31"/>
    </location>
</feature>
<keyword evidence="13" id="KW-1185">Reference proteome</keyword>
<dbReference type="SUPFAM" id="SSF48208">
    <property type="entry name" value="Six-hairpin glycosidases"/>
    <property type="match status" value="1"/>
</dbReference>
<comment type="catalytic activity">
    <reaction evidence="1">
        <text>Endohydrolysis of (1-&gt;4)-beta-D-glucosidic linkages in cellulose, lichenin and cereal beta-D-glucans.</text>
        <dbReference type="EC" id="3.2.1.4"/>
    </reaction>
</comment>
<keyword evidence="7" id="KW-0326">Glycosidase</keyword>
<feature type="transmembrane region" description="Helical" evidence="9">
    <location>
        <begin position="554"/>
        <end position="575"/>
    </location>
</feature>
<dbReference type="EC" id="3.2.1.4" evidence="3"/>
<comment type="caution">
    <text evidence="12">The sequence shown here is derived from an EMBL/GenBank/DDBJ whole genome shotgun (WGS) entry which is preliminary data.</text>
</comment>
<sequence length="591" mass="62762">MVRLVSVSAWLPALQLQLLLPLLALPSPSSAQIPITTVYEPPPSSFGTNASAPQWHTLLGNALFYYDAQRAGKLPANYRVTWRNDSVLNDGKDVGLDLSAGYFDAGNFIKCTLPLGWAMSEIAWGATLYGRAFETAAQTPYLDEVLRNGLDWLLEATSLNTTTVVQVGTTLDNYWGGDQNIPTNRPSYVATSDKPATDIVASTAAAFAAGYLLYSGTTVPLSPSAQSKRHASSVPTSLQDNNYAQNLLARARYLFDYAQTAQPQQVGQRSVPALSQSYPSTDWRDKLAHAGAMLTLATGDPAIANQTLTAYSNAAIPQIGASISWDGRAAAASVLMAQAAVMHPSLGLNLSRFQSDAEAWFDSFADGSPSKGSGLSYTPGGMLWFSGYSDSSSLNPALNAAVFALAYSGFATANKESTYVSFAQSQINYALGDNPMNAVYPVGMSNNSAQNPHSALASGGNNIANIDNSPPVEAYVLYGALVGGPDHDDQYYDQRSDYVQTEPALDLQAPLVVLTASQVLNSTSSEPFYVSLTSPRIQPTRGGGGGGGVSQGGAIAIAVIVLVIVFGGGGALAYWKRDSLRYWWRHKRLGI</sequence>
<dbReference type="GO" id="GO:0008810">
    <property type="term" value="F:cellulase activity"/>
    <property type="evidence" value="ECO:0007669"/>
    <property type="project" value="UniProtKB-EC"/>
</dbReference>